<dbReference type="InterPro" id="IPR025110">
    <property type="entry name" value="AMP-bd_C"/>
</dbReference>
<gene>
    <name evidence="4" type="ORF">IAC10_07310</name>
</gene>
<reference evidence="4" key="1">
    <citation type="submission" date="2020-10" db="EMBL/GenBank/DDBJ databases">
        <authorList>
            <person name="Gilroy R."/>
        </authorList>
    </citation>
    <scope>NUCLEOTIDE SEQUENCE</scope>
    <source>
        <strain evidence="4">6276</strain>
    </source>
</reference>
<dbReference type="Pfam" id="PF00501">
    <property type="entry name" value="AMP-binding"/>
    <property type="match status" value="1"/>
</dbReference>
<dbReference type="GO" id="GO:0004467">
    <property type="term" value="F:long-chain fatty acid-CoA ligase activity"/>
    <property type="evidence" value="ECO:0007669"/>
    <property type="project" value="UniProtKB-EC"/>
</dbReference>
<name>A0A9D1JMV3_9BACT</name>
<dbReference type="GO" id="GO:0016020">
    <property type="term" value="C:membrane"/>
    <property type="evidence" value="ECO:0007669"/>
    <property type="project" value="TreeGrafter"/>
</dbReference>
<feature type="domain" description="AMP-binding enzyme C-terminal" evidence="3">
    <location>
        <begin position="456"/>
        <end position="545"/>
    </location>
</feature>
<dbReference type="AlphaFoldDB" id="A0A9D1JMV3"/>
<dbReference type="SUPFAM" id="SSF56801">
    <property type="entry name" value="Acetyl-CoA synthetase-like"/>
    <property type="match status" value="1"/>
</dbReference>
<sequence length="557" mass="62340">MGLRQRNILSLLEDRTNNYNDRVALGIKNALGWREFTYKGVGLMSRKLAWHLINVVGVKKGDKVAILSESKPEYGACVFASILAGTTTVPLDVKLTKYELKSILSDCEPTVMLVSQHYLDTAIALQKEIPSLQTILVMDEPSGNLGYTSIYELPNNFDEKWRKRSSKSTVFIIYTSGTTGAPKGVEISFINMFSQLEDMKIALDEILPLEHGRILSILPMNHLFEMTVGFSTFMNFGYSVYYTQSLKPKDILAIMREKQINFMIVVPAFLKLLKTAIESELHNSSPAEQAAFNSLYHAAKFIPCSAIRKLMFKKIHDKFGGHFIGCISGGAPLDLHVGKFFDRIGLKIYQGYGLSEASPVVSVNTDKRRELASVGKPLKSFTVKVDETTGELLIKGPAVMKGYHNQEELTRTVIDEDGWLHSGDIAKIDKDGHIFITGRIKNMIVLSGGKKVFPEEVESVLEKSEYVSEVCVLGVSRTFGSKDGTEEIAAVIVPKDYLYDKYSDEELDKLIRADIKHLSTRLTAYKRPVNIVITKHPLPRTATRKVKRKEVKELVTA</sequence>
<dbReference type="Proteomes" id="UP000823928">
    <property type="component" value="Unassembled WGS sequence"/>
</dbReference>
<proteinExistence type="predicted"/>
<dbReference type="Gene3D" id="3.30.300.30">
    <property type="match status" value="1"/>
</dbReference>
<dbReference type="PANTHER" id="PTHR43272">
    <property type="entry name" value="LONG-CHAIN-FATTY-ACID--COA LIGASE"/>
    <property type="match status" value="1"/>
</dbReference>
<dbReference type="EMBL" id="DVIU01000141">
    <property type="protein sequence ID" value="HIS36422.1"/>
    <property type="molecule type" value="Genomic_DNA"/>
</dbReference>
<evidence type="ECO:0000313" key="5">
    <source>
        <dbReference type="Proteomes" id="UP000823928"/>
    </source>
</evidence>
<reference evidence="4" key="2">
    <citation type="journal article" date="2021" name="PeerJ">
        <title>Extensive microbial diversity within the chicken gut microbiome revealed by metagenomics and culture.</title>
        <authorList>
            <person name="Gilroy R."/>
            <person name="Ravi A."/>
            <person name="Getino M."/>
            <person name="Pursley I."/>
            <person name="Horton D.L."/>
            <person name="Alikhan N.F."/>
            <person name="Baker D."/>
            <person name="Gharbi K."/>
            <person name="Hall N."/>
            <person name="Watson M."/>
            <person name="Adriaenssens E.M."/>
            <person name="Foster-Nyarko E."/>
            <person name="Jarju S."/>
            <person name="Secka A."/>
            <person name="Antonio M."/>
            <person name="Oren A."/>
            <person name="Chaudhuri R.R."/>
            <person name="La Ragione R."/>
            <person name="Hildebrand F."/>
            <person name="Pallen M.J."/>
        </authorList>
    </citation>
    <scope>NUCLEOTIDE SEQUENCE</scope>
    <source>
        <strain evidence="4">6276</strain>
    </source>
</reference>
<dbReference type="InterPro" id="IPR042099">
    <property type="entry name" value="ANL_N_sf"/>
</dbReference>
<evidence type="ECO:0000313" key="4">
    <source>
        <dbReference type="EMBL" id="HIS36422.1"/>
    </source>
</evidence>
<dbReference type="InterPro" id="IPR020845">
    <property type="entry name" value="AMP-binding_CS"/>
</dbReference>
<dbReference type="InterPro" id="IPR045851">
    <property type="entry name" value="AMP-bd_C_sf"/>
</dbReference>
<evidence type="ECO:0000259" key="3">
    <source>
        <dbReference type="Pfam" id="PF13193"/>
    </source>
</evidence>
<comment type="catalytic activity">
    <reaction evidence="1">
        <text>a long-chain fatty acid + ATP + CoA = a long-chain fatty acyl-CoA + AMP + diphosphate</text>
        <dbReference type="Rhea" id="RHEA:15421"/>
        <dbReference type="ChEBI" id="CHEBI:30616"/>
        <dbReference type="ChEBI" id="CHEBI:33019"/>
        <dbReference type="ChEBI" id="CHEBI:57287"/>
        <dbReference type="ChEBI" id="CHEBI:57560"/>
        <dbReference type="ChEBI" id="CHEBI:83139"/>
        <dbReference type="ChEBI" id="CHEBI:456215"/>
        <dbReference type="EC" id="6.2.1.3"/>
    </reaction>
    <physiologicalReaction direction="left-to-right" evidence="1">
        <dbReference type="Rhea" id="RHEA:15422"/>
    </physiologicalReaction>
</comment>
<dbReference type="PANTHER" id="PTHR43272:SF52">
    <property type="entry name" value="AMP-DEPENDENT SYNTHETASE_LIGASE DOMAIN-CONTAINING PROTEIN"/>
    <property type="match status" value="1"/>
</dbReference>
<protein>
    <submittedName>
        <fullName evidence="4">AMP-binding protein</fullName>
    </submittedName>
</protein>
<dbReference type="Gene3D" id="3.40.50.12780">
    <property type="entry name" value="N-terminal domain of ligase-like"/>
    <property type="match status" value="1"/>
</dbReference>
<comment type="caution">
    <text evidence="4">The sequence shown here is derived from an EMBL/GenBank/DDBJ whole genome shotgun (WGS) entry which is preliminary data.</text>
</comment>
<dbReference type="PROSITE" id="PS00455">
    <property type="entry name" value="AMP_BINDING"/>
    <property type="match status" value="1"/>
</dbReference>
<organism evidence="4 5">
    <name type="scientific">Candidatus Scatousia excrementigallinarum</name>
    <dbReference type="NCBI Taxonomy" id="2840935"/>
    <lineage>
        <taxon>Bacteria</taxon>
        <taxon>Candidatus Scatousia</taxon>
    </lineage>
</organism>
<dbReference type="InterPro" id="IPR000873">
    <property type="entry name" value="AMP-dep_synth/lig_dom"/>
</dbReference>
<evidence type="ECO:0000256" key="1">
    <source>
        <dbReference type="ARBA" id="ARBA00024484"/>
    </source>
</evidence>
<feature type="domain" description="AMP-dependent synthetase/ligase" evidence="2">
    <location>
        <begin position="13"/>
        <end position="404"/>
    </location>
</feature>
<dbReference type="Pfam" id="PF13193">
    <property type="entry name" value="AMP-binding_C"/>
    <property type="match status" value="1"/>
</dbReference>
<evidence type="ECO:0000259" key="2">
    <source>
        <dbReference type="Pfam" id="PF00501"/>
    </source>
</evidence>
<accession>A0A9D1JMV3</accession>